<name>A0ACD3AFM7_9AGAR</name>
<accession>A0ACD3AFM7</accession>
<organism evidence="1 2">
    <name type="scientific">Pluteus cervinus</name>
    <dbReference type="NCBI Taxonomy" id="181527"/>
    <lineage>
        <taxon>Eukaryota</taxon>
        <taxon>Fungi</taxon>
        <taxon>Dikarya</taxon>
        <taxon>Basidiomycota</taxon>
        <taxon>Agaricomycotina</taxon>
        <taxon>Agaricomycetes</taxon>
        <taxon>Agaricomycetidae</taxon>
        <taxon>Agaricales</taxon>
        <taxon>Pluteineae</taxon>
        <taxon>Pluteaceae</taxon>
        <taxon>Pluteus</taxon>
    </lineage>
</organism>
<proteinExistence type="predicted"/>
<evidence type="ECO:0000313" key="1">
    <source>
        <dbReference type="EMBL" id="TFK64491.1"/>
    </source>
</evidence>
<sequence length="229" mass="25384">MLYPRLTEVRKPRETGGTSPATVIALGFVVSLLDSIRRLGHIRERMQSLTADLEDDQWGFGQVTAVLLWIMLLVQGLWYFIDGVSSTLFAKVGHYWLRNSSEQQAGAGLSQVSPGPPPATTIPLQDLTKPPPAVLPGSLQLPFRRHLRIQLSDCVLYDLDNVYPASSSHFISIPVIAFSATDPCLVVSSSYQLTFVPSRSQIYQMPCFRSTLCFSCCNPGIARQRDLSR</sequence>
<evidence type="ECO:0000313" key="2">
    <source>
        <dbReference type="Proteomes" id="UP000308600"/>
    </source>
</evidence>
<gene>
    <name evidence="1" type="ORF">BDN72DRAFT_263625</name>
</gene>
<dbReference type="Proteomes" id="UP000308600">
    <property type="component" value="Unassembled WGS sequence"/>
</dbReference>
<reference evidence="1 2" key="1">
    <citation type="journal article" date="2019" name="Nat. Ecol. Evol.">
        <title>Megaphylogeny resolves global patterns of mushroom evolution.</title>
        <authorList>
            <person name="Varga T."/>
            <person name="Krizsan K."/>
            <person name="Foldi C."/>
            <person name="Dima B."/>
            <person name="Sanchez-Garcia M."/>
            <person name="Sanchez-Ramirez S."/>
            <person name="Szollosi G.J."/>
            <person name="Szarkandi J.G."/>
            <person name="Papp V."/>
            <person name="Albert L."/>
            <person name="Andreopoulos W."/>
            <person name="Angelini C."/>
            <person name="Antonin V."/>
            <person name="Barry K.W."/>
            <person name="Bougher N.L."/>
            <person name="Buchanan P."/>
            <person name="Buyck B."/>
            <person name="Bense V."/>
            <person name="Catcheside P."/>
            <person name="Chovatia M."/>
            <person name="Cooper J."/>
            <person name="Damon W."/>
            <person name="Desjardin D."/>
            <person name="Finy P."/>
            <person name="Geml J."/>
            <person name="Haridas S."/>
            <person name="Hughes K."/>
            <person name="Justo A."/>
            <person name="Karasinski D."/>
            <person name="Kautmanova I."/>
            <person name="Kiss B."/>
            <person name="Kocsube S."/>
            <person name="Kotiranta H."/>
            <person name="LaButti K.M."/>
            <person name="Lechner B.E."/>
            <person name="Liimatainen K."/>
            <person name="Lipzen A."/>
            <person name="Lukacs Z."/>
            <person name="Mihaltcheva S."/>
            <person name="Morgado L.N."/>
            <person name="Niskanen T."/>
            <person name="Noordeloos M.E."/>
            <person name="Ohm R.A."/>
            <person name="Ortiz-Santana B."/>
            <person name="Ovrebo C."/>
            <person name="Racz N."/>
            <person name="Riley R."/>
            <person name="Savchenko A."/>
            <person name="Shiryaev A."/>
            <person name="Soop K."/>
            <person name="Spirin V."/>
            <person name="Szebenyi C."/>
            <person name="Tomsovsky M."/>
            <person name="Tulloss R.E."/>
            <person name="Uehling J."/>
            <person name="Grigoriev I.V."/>
            <person name="Vagvolgyi C."/>
            <person name="Papp T."/>
            <person name="Martin F.M."/>
            <person name="Miettinen O."/>
            <person name="Hibbett D.S."/>
            <person name="Nagy L.G."/>
        </authorList>
    </citation>
    <scope>NUCLEOTIDE SEQUENCE [LARGE SCALE GENOMIC DNA]</scope>
    <source>
        <strain evidence="1 2">NL-1719</strain>
    </source>
</reference>
<keyword evidence="2" id="KW-1185">Reference proteome</keyword>
<dbReference type="EMBL" id="ML208472">
    <property type="protein sequence ID" value="TFK64491.1"/>
    <property type="molecule type" value="Genomic_DNA"/>
</dbReference>
<protein>
    <submittedName>
        <fullName evidence="1">Uncharacterized protein</fullName>
    </submittedName>
</protein>